<feature type="compositionally biased region" description="Basic and acidic residues" evidence="1">
    <location>
        <begin position="245"/>
        <end position="257"/>
    </location>
</feature>
<organism evidence="3 4">
    <name type="scientific">Lithohypha guttulata</name>
    <dbReference type="NCBI Taxonomy" id="1690604"/>
    <lineage>
        <taxon>Eukaryota</taxon>
        <taxon>Fungi</taxon>
        <taxon>Dikarya</taxon>
        <taxon>Ascomycota</taxon>
        <taxon>Pezizomycotina</taxon>
        <taxon>Eurotiomycetes</taxon>
        <taxon>Chaetothyriomycetidae</taxon>
        <taxon>Chaetothyriales</taxon>
        <taxon>Trichomeriaceae</taxon>
        <taxon>Lithohypha</taxon>
    </lineage>
</organism>
<comment type="caution">
    <text evidence="3">The sequence shown here is derived from an EMBL/GenBank/DDBJ whole genome shotgun (WGS) entry which is preliminary data.</text>
</comment>
<feature type="region of interest" description="Disordered" evidence="1">
    <location>
        <begin position="228"/>
        <end position="257"/>
    </location>
</feature>
<dbReference type="InterPro" id="IPR012942">
    <property type="entry name" value="SRR1-like"/>
</dbReference>
<name>A0AAN7SW84_9EURO</name>
<evidence type="ECO:0000259" key="2">
    <source>
        <dbReference type="Pfam" id="PF07985"/>
    </source>
</evidence>
<evidence type="ECO:0000313" key="4">
    <source>
        <dbReference type="Proteomes" id="UP001309876"/>
    </source>
</evidence>
<dbReference type="Proteomes" id="UP001309876">
    <property type="component" value="Unassembled WGS sequence"/>
</dbReference>
<dbReference type="AlphaFoldDB" id="A0AAN7SW84"/>
<dbReference type="Pfam" id="PF07985">
    <property type="entry name" value="SRR1"/>
    <property type="match status" value="1"/>
</dbReference>
<sequence length="298" mass="34025">MPHTNRRKKHVVAKRIEIQDDDGWIRVTTTNTNGARRRPRMLQPHTDHDSSQIYKTGPEPGSTVSKIRAHYEKIDSLWKASEAYRALVDTLKSQVLQAEITDGSIDKCIVFGTASFCGLRDGWIKSADTALCQLAVLKTIQSTIGETLGQMPQAMAQEPAYNDLDIEFLRTLDVEVAETPQGFEQVTQKSLVYTPCSEGHVLRQVLEGKPAILLGKSVDWYARESRDMQPVRAEKEPMQANGQDGDNRRDKHDLRDGNDIFKTYRRGSNAVRLPDFAYRDRHPFRDEYLYWKLQFDNA</sequence>
<proteinExistence type="predicted"/>
<feature type="domain" description="SRR1-like" evidence="2">
    <location>
        <begin position="100"/>
        <end position="226"/>
    </location>
</feature>
<protein>
    <recommendedName>
        <fullName evidence="2">SRR1-like domain-containing protein</fullName>
    </recommendedName>
</protein>
<dbReference type="PANTHER" id="PTHR42080">
    <property type="entry name" value="SRR1 DOMAIN-CONTAINING PROTEIN"/>
    <property type="match status" value="1"/>
</dbReference>
<reference evidence="3 4" key="1">
    <citation type="submission" date="2023-08" db="EMBL/GenBank/DDBJ databases">
        <title>Black Yeasts Isolated from many extreme environments.</title>
        <authorList>
            <person name="Coleine C."/>
            <person name="Stajich J.E."/>
            <person name="Selbmann L."/>
        </authorList>
    </citation>
    <scope>NUCLEOTIDE SEQUENCE [LARGE SCALE GENOMIC DNA]</scope>
    <source>
        <strain evidence="3 4">CCFEE 5910</strain>
    </source>
</reference>
<gene>
    <name evidence="3" type="ORF">LTR05_007060</name>
</gene>
<dbReference type="EMBL" id="JAVRRJ010000007">
    <property type="protein sequence ID" value="KAK5083176.1"/>
    <property type="molecule type" value="Genomic_DNA"/>
</dbReference>
<feature type="compositionally biased region" description="Basic and acidic residues" evidence="1">
    <location>
        <begin position="228"/>
        <end position="237"/>
    </location>
</feature>
<keyword evidence="4" id="KW-1185">Reference proteome</keyword>
<evidence type="ECO:0000256" key="1">
    <source>
        <dbReference type="SAM" id="MobiDB-lite"/>
    </source>
</evidence>
<dbReference type="PANTHER" id="PTHR42080:SF1">
    <property type="entry name" value="SRR1-LIKE DOMAIN-CONTAINING PROTEIN"/>
    <property type="match status" value="1"/>
</dbReference>
<accession>A0AAN7SW84</accession>
<feature type="region of interest" description="Disordered" evidence="1">
    <location>
        <begin position="36"/>
        <end position="62"/>
    </location>
</feature>
<evidence type="ECO:0000313" key="3">
    <source>
        <dbReference type="EMBL" id="KAK5083176.1"/>
    </source>
</evidence>